<dbReference type="GO" id="GO:0005737">
    <property type="term" value="C:cytoplasm"/>
    <property type="evidence" value="ECO:0007669"/>
    <property type="project" value="UniProtKB-SubCell"/>
</dbReference>
<dbReference type="GO" id="GO:0043420">
    <property type="term" value="P:anthranilate metabolic process"/>
    <property type="evidence" value="ECO:0007669"/>
    <property type="project" value="UniProtKB-UniRule"/>
</dbReference>
<dbReference type="GO" id="GO:0030429">
    <property type="term" value="F:kynureninase activity"/>
    <property type="evidence" value="ECO:0007669"/>
    <property type="project" value="UniProtKB-UniRule"/>
</dbReference>
<feature type="binding site" evidence="4">
    <location>
        <position position="128"/>
    </location>
    <ligand>
        <name>pyridoxal 5'-phosphate</name>
        <dbReference type="ChEBI" id="CHEBI:597326"/>
    </ligand>
</feature>
<comment type="similarity">
    <text evidence="4 5">Belongs to the kynureninase family.</text>
</comment>
<dbReference type="InterPro" id="IPR010111">
    <property type="entry name" value="Kynureninase"/>
</dbReference>
<comment type="subcellular location">
    <subcellularLocation>
        <location evidence="4 5">Cytoplasm</location>
    </subcellularLocation>
</comment>
<dbReference type="AlphaFoldDB" id="G8JT75"/>
<dbReference type="PANTHER" id="PTHR14084:SF0">
    <property type="entry name" value="KYNURENINASE"/>
    <property type="match status" value="1"/>
</dbReference>
<keyword evidence="2 4" id="KW-0378">Hydrolase</keyword>
<dbReference type="Gene3D" id="3.40.640.10">
    <property type="entry name" value="Type I PLP-dependent aspartate aminotransferase-like (Major domain)"/>
    <property type="match status" value="1"/>
</dbReference>
<dbReference type="NCBIfam" id="TIGR01814">
    <property type="entry name" value="kynureninase"/>
    <property type="match status" value="1"/>
</dbReference>
<proteinExistence type="inferred from homology"/>
<dbReference type="FunFam" id="3.40.640.10:FF:000031">
    <property type="entry name" value="Kynureninase"/>
    <property type="match status" value="1"/>
</dbReference>
<feature type="binding site" evidence="4">
    <location>
        <position position="127"/>
    </location>
    <ligand>
        <name>pyridoxal 5'-phosphate</name>
        <dbReference type="ChEBI" id="CHEBI:597326"/>
    </ligand>
</feature>
<dbReference type="HOGENOM" id="CLU_003433_4_0_1"/>
<dbReference type="GO" id="GO:0019441">
    <property type="term" value="P:L-tryptophan catabolic process to kynurenine"/>
    <property type="evidence" value="ECO:0007669"/>
    <property type="project" value="TreeGrafter"/>
</dbReference>
<evidence type="ECO:0000256" key="5">
    <source>
        <dbReference type="PIRNR" id="PIRNR038800"/>
    </source>
</evidence>
<gene>
    <name evidence="4" type="primary">BNA5</name>
    <name evidence="6" type="ordered locus">Ecym_4151</name>
</gene>
<accession>G8JT75</accession>
<dbReference type="UniPathway" id="UPA00334">
    <property type="reaction ID" value="UER00455"/>
</dbReference>
<evidence type="ECO:0000313" key="7">
    <source>
        <dbReference type="Proteomes" id="UP000006790"/>
    </source>
</evidence>
<keyword evidence="3 4" id="KW-0663">Pyridoxal phosphate</keyword>
<evidence type="ECO:0000313" key="6">
    <source>
        <dbReference type="EMBL" id="AET39228.1"/>
    </source>
</evidence>
<comment type="pathway">
    <text evidence="4 5">Cofactor biosynthesis; NAD(+) biosynthesis; quinolinate from L-kynurenine: step 2/3.</text>
</comment>
<evidence type="ECO:0000256" key="2">
    <source>
        <dbReference type="ARBA" id="ARBA00022801"/>
    </source>
</evidence>
<dbReference type="SUPFAM" id="SSF53383">
    <property type="entry name" value="PLP-dependent transferases"/>
    <property type="match status" value="1"/>
</dbReference>
<keyword evidence="4 5" id="KW-0963">Cytoplasm</keyword>
<dbReference type="EMBL" id="CP002500">
    <property type="protein sequence ID" value="AET39228.1"/>
    <property type="molecule type" value="Genomic_DNA"/>
</dbReference>
<feature type="binding site" evidence="4">
    <location>
        <position position="241"/>
    </location>
    <ligand>
        <name>pyridoxal 5'-phosphate</name>
        <dbReference type="ChEBI" id="CHEBI:597326"/>
    </ligand>
</feature>
<comment type="catalytic activity">
    <reaction evidence="5">
        <text>3-hydroxy-L-kynurenine + H2O = 3-hydroxyanthranilate + L-alanine + H(+)</text>
        <dbReference type="Rhea" id="RHEA:25143"/>
        <dbReference type="ChEBI" id="CHEBI:15377"/>
        <dbReference type="ChEBI" id="CHEBI:15378"/>
        <dbReference type="ChEBI" id="CHEBI:36559"/>
        <dbReference type="ChEBI" id="CHEBI:57972"/>
        <dbReference type="ChEBI" id="CHEBI:58125"/>
        <dbReference type="EC" id="3.7.1.3"/>
    </reaction>
</comment>
<comment type="function">
    <text evidence="4 5">Catalyzes the cleavage of L-kynurenine (L-Kyn) and L-3-hydroxykynurenine (L-3OHKyn) into anthranilic acid (AA) and 3-hydroxyanthranilic acid (3-OHAA), respectively.</text>
</comment>
<dbReference type="GeneID" id="11469336"/>
<dbReference type="OrthoDB" id="5978656at2759"/>
<dbReference type="STRING" id="931890.G8JT75"/>
<dbReference type="GO" id="GO:0019805">
    <property type="term" value="P:quinolinate biosynthetic process"/>
    <property type="evidence" value="ECO:0007669"/>
    <property type="project" value="UniProtKB-UniRule"/>
</dbReference>
<feature type="binding site" evidence="4">
    <location>
        <begin position="155"/>
        <end position="158"/>
    </location>
    <ligand>
        <name>pyridoxal 5'-phosphate</name>
        <dbReference type="ChEBI" id="CHEBI:597326"/>
    </ligand>
</feature>
<dbReference type="InterPro" id="IPR015422">
    <property type="entry name" value="PyrdxlP-dep_Trfase_small"/>
</dbReference>
<dbReference type="KEGG" id="erc:Ecym_4151"/>
<name>G8JT75_ERECY</name>
<dbReference type="InParanoid" id="G8JT75"/>
<dbReference type="Pfam" id="PF22580">
    <property type="entry name" value="KYNU_C"/>
    <property type="match status" value="1"/>
</dbReference>
<comment type="catalytic activity">
    <reaction evidence="4 5">
        <text>L-kynurenine + H2O = anthranilate + L-alanine + H(+)</text>
        <dbReference type="Rhea" id="RHEA:16813"/>
        <dbReference type="ChEBI" id="CHEBI:15377"/>
        <dbReference type="ChEBI" id="CHEBI:15378"/>
        <dbReference type="ChEBI" id="CHEBI:16567"/>
        <dbReference type="ChEBI" id="CHEBI:57959"/>
        <dbReference type="ChEBI" id="CHEBI:57972"/>
        <dbReference type="EC" id="3.7.1.3"/>
    </reaction>
</comment>
<sequence>MEQKLTDEGFERCQKLEAENATFLREEFCIPTYKSLGISTDGLDGSLNADSPVAYLCGNSLGCMPKGVRSAVNAEFDVWAARAVVGHHHHPRWADKGGWINVDEPLLSSVSSLVGALEEEVAVMGSLTANLNAMLVAFYKPNGRRNKIMFEKSSFPSDFHAFWNIARLRGLDPEEILVQVAPREGEYCLRTDDILAAIETHRDTLALVCFSGIQYYTGQLFEMEKITKFAHRTPELIVGWDIAHAMGNVPMKLHDWGVDFASWCSYKYLNAGPGTIGGLFVHQKYGKTKMPRLAGWWGNNRKTLPDMVEVFDPLDGASGFRQSNPGVLDVVSVQTSLKLFEKFGGIEQVRVRSLKLTGYLYELLISSPHYREKLDNKDPSFSIITPEDPMMRGAQLSLIFGPEVNEPNGKNTAGLVFEYLNKHGVIVDERAPSVIRFTPVALYNTFQDVYYAVRILNRAFEDAVVV</sequence>
<feature type="binding site" evidence="4">
    <location>
        <position position="266"/>
    </location>
    <ligand>
        <name>pyridoxal 5'-phosphate</name>
        <dbReference type="ChEBI" id="CHEBI:597326"/>
    </ligand>
</feature>
<dbReference type="Proteomes" id="UP000006790">
    <property type="component" value="Chromosome 4"/>
</dbReference>
<dbReference type="OMA" id="LPGWNSH"/>
<feature type="binding site" evidence="4">
    <location>
        <position position="296"/>
    </location>
    <ligand>
        <name>pyridoxal 5'-phosphate</name>
        <dbReference type="ChEBI" id="CHEBI:597326"/>
    </ligand>
</feature>
<dbReference type="FunCoup" id="G8JT75">
    <property type="interactions" value="222"/>
</dbReference>
<dbReference type="RefSeq" id="XP_003646045.1">
    <property type="nucleotide sequence ID" value="XM_003645997.1"/>
</dbReference>
<organism evidence="6 7">
    <name type="scientific">Eremothecium cymbalariae (strain CBS 270.75 / DBVPG 7215 / KCTC 17166 / NRRL Y-17582)</name>
    <name type="common">Yeast</name>
    <dbReference type="NCBI Taxonomy" id="931890"/>
    <lineage>
        <taxon>Eukaryota</taxon>
        <taxon>Fungi</taxon>
        <taxon>Dikarya</taxon>
        <taxon>Ascomycota</taxon>
        <taxon>Saccharomycotina</taxon>
        <taxon>Saccharomycetes</taxon>
        <taxon>Saccharomycetales</taxon>
        <taxon>Saccharomycetaceae</taxon>
        <taxon>Eremothecium</taxon>
    </lineage>
</organism>
<evidence type="ECO:0000256" key="3">
    <source>
        <dbReference type="ARBA" id="ARBA00022898"/>
    </source>
</evidence>
<dbReference type="GO" id="GO:0034354">
    <property type="term" value="P:'de novo' NAD+ biosynthetic process from L-tryptophan"/>
    <property type="evidence" value="ECO:0007669"/>
    <property type="project" value="UniProtKB-UniRule"/>
</dbReference>
<dbReference type="GO" id="GO:0097268">
    <property type="term" value="C:cytoophidium"/>
    <property type="evidence" value="ECO:0007669"/>
    <property type="project" value="EnsemblFungi"/>
</dbReference>
<dbReference type="GO" id="GO:0030170">
    <property type="term" value="F:pyridoxal phosphate binding"/>
    <property type="evidence" value="ECO:0007669"/>
    <property type="project" value="UniProtKB-UniRule"/>
</dbReference>
<protein>
    <recommendedName>
        <fullName evidence="4 5">Kynureninase</fullName>
        <ecNumber evidence="4 5">3.7.1.3</ecNumber>
    </recommendedName>
    <alternativeName>
        <fullName evidence="4">Biosynthesis of nicotinic acid protein 5</fullName>
    </alternativeName>
    <alternativeName>
        <fullName evidence="4">L-kynurenine hydrolase</fullName>
    </alternativeName>
</protein>
<evidence type="ECO:0000256" key="1">
    <source>
        <dbReference type="ARBA" id="ARBA00022642"/>
    </source>
</evidence>
<dbReference type="InterPro" id="IPR015421">
    <property type="entry name" value="PyrdxlP-dep_Trfase_major"/>
</dbReference>
<keyword evidence="1 4" id="KW-0662">Pyridine nucleotide biosynthesis</keyword>
<dbReference type="GO" id="GO:0097053">
    <property type="term" value="P:L-kynurenine catabolic process"/>
    <property type="evidence" value="ECO:0007669"/>
    <property type="project" value="UniProtKB-UniRule"/>
</dbReference>
<reference evidence="7" key="1">
    <citation type="journal article" date="2012" name="G3 (Bethesda)">
        <title>Pichia sorbitophila, an interspecies yeast hybrid reveals early steps of genome resolution following polyploidization.</title>
        <authorList>
            <person name="Leh Louis V."/>
            <person name="Despons L."/>
            <person name="Friedrich A."/>
            <person name="Martin T."/>
            <person name="Durrens P."/>
            <person name="Casaregola S."/>
            <person name="Neuveglise C."/>
            <person name="Fairhead C."/>
            <person name="Marck C."/>
            <person name="Cruz J.A."/>
            <person name="Straub M.L."/>
            <person name="Kugler V."/>
            <person name="Sacerdot C."/>
            <person name="Uzunov Z."/>
            <person name="Thierry A."/>
            <person name="Weiss S."/>
            <person name="Bleykasten C."/>
            <person name="De Montigny J."/>
            <person name="Jacques N."/>
            <person name="Jung P."/>
            <person name="Lemaire M."/>
            <person name="Mallet S."/>
            <person name="Morel G."/>
            <person name="Richard G.F."/>
            <person name="Sarkar A."/>
            <person name="Savel G."/>
            <person name="Schacherer J."/>
            <person name="Seret M.L."/>
            <person name="Talla E."/>
            <person name="Samson G."/>
            <person name="Jubin C."/>
            <person name="Poulain J."/>
            <person name="Vacherie B."/>
            <person name="Barbe V."/>
            <person name="Pelletier E."/>
            <person name="Sherman D.J."/>
            <person name="Westhof E."/>
            <person name="Weissenbach J."/>
            <person name="Baret P.V."/>
            <person name="Wincker P."/>
            <person name="Gaillardin C."/>
            <person name="Dujon B."/>
            <person name="Souciet J.L."/>
        </authorList>
    </citation>
    <scope>NUCLEOTIDE SEQUENCE [LARGE SCALE GENOMIC DNA]</scope>
    <source>
        <strain evidence="7">CBS 270.75 / DBVPG 7215 / KCTC 17166 / NRRL Y-17582</strain>
    </source>
</reference>
<feature type="binding site" evidence="4">
    <location>
        <position position="211"/>
    </location>
    <ligand>
        <name>pyridoxal 5'-phosphate</name>
        <dbReference type="ChEBI" id="CHEBI:597326"/>
    </ligand>
</feature>
<comment type="subunit">
    <text evidence="4 5">Homodimer.</text>
</comment>
<feature type="binding site" evidence="4">
    <location>
        <position position="324"/>
    </location>
    <ligand>
        <name>pyridoxal 5'-phosphate</name>
        <dbReference type="ChEBI" id="CHEBI:597326"/>
    </ligand>
</feature>
<comment type="cofactor">
    <cofactor evidence="4 5">
        <name>pyridoxal 5'-phosphate</name>
        <dbReference type="ChEBI" id="CHEBI:597326"/>
    </cofactor>
</comment>
<evidence type="ECO:0000256" key="4">
    <source>
        <dbReference type="HAMAP-Rule" id="MF_03017"/>
    </source>
</evidence>
<feature type="binding site" evidence="4">
    <location>
        <position position="244"/>
    </location>
    <ligand>
        <name>pyridoxal 5'-phosphate</name>
        <dbReference type="ChEBI" id="CHEBI:597326"/>
    </ligand>
</feature>
<dbReference type="eggNOG" id="KOG3846">
    <property type="taxonomic scope" value="Eukaryota"/>
</dbReference>
<dbReference type="EC" id="3.7.1.3" evidence="4 5"/>
<dbReference type="UniPathway" id="UPA00253">
    <property type="reaction ID" value="UER00329"/>
</dbReference>
<dbReference type="InterPro" id="IPR015424">
    <property type="entry name" value="PyrdxlP-dep_Trfase"/>
</dbReference>
<comment type="pathway">
    <text evidence="4 5">Amino-acid degradation; L-kynurenine degradation; L-alanine and anthranilate from L-kynurenine: step 1/1.</text>
</comment>
<dbReference type="PANTHER" id="PTHR14084">
    <property type="entry name" value="KYNURENINASE"/>
    <property type="match status" value="1"/>
</dbReference>
<dbReference type="PIRSF" id="PIRSF038800">
    <property type="entry name" value="KYNU"/>
    <property type="match status" value="1"/>
</dbReference>
<dbReference type="HAMAP" id="MF_01970">
    <property type="entry name" value="Kynureninase"/>
    <property type="match status" value="1"/>
</dbReference>
<feature type="modified residue" description="N6-(pyridoxal phosphate)lysine" evidence="4">
    <location>
        <position position="267"/>
    </location>
</feature>
<dbReference type="Gene3D" id="3.90.1150.10">
    <property type="entry name" value="Aspartate Aminotransferase, domain 1"/>
    <property type="match status" value="1"/>
</dbReference>
<keyword evidence="7" id="KW-1185">Reference proteome</keyword>